<evidence type="ECO:0000313" key="2">
    <source>
        <dbReference type="Proteomes" id="UP001230908"/>
    </source>
</evidence>
<gene>
    <name evidence="1" type="ORF">RB614_17585</name>
</gene>
<evidence type="ECO:0000313" key="1">
    <source>
        <dbReference type="EMBL" id="MDQ7906328.1"/>
    </source>
</evidence>
<dbReference type="Proteomes" id="UP001230908">
    <property type="component" value="Unassembled WGS sequence"/>
</dbReference>
<sequence>MPKPVEQLIRSISGPDDVIRFAVSAQVSQLPEGTTDAWVAKALKISSQEFSRKLSPNSDRAFTDDELRRLDQIFVAAAGNRPPSALMHVGGTRSLAARVRPLDVNTTLADSPAEWTPDWLTDDTPPRTEFELLGQASALLAAFRTPSRASRDTLLRYNRPTRDIARRLIVLGGSPPTSRNIDALILLGGLANYAFPLITEILEYAIRTTPLGFRAWRAVSKLVRTKRPERDETTRALKAWVFELLTRAEPLRGTSLYPARSLDLEVAVNIPPDWSPEDEDWVEDVLYKRTQNPDASLRERGTAMHAIWQRAQHGSADKQRRVKDLLRRIIAERGADPPPEVAAGERWVATTLRHAIDSDSPGCDDLPTIDEDWHRAVHKALKGVERSSIPDHLKAGTTKLVEHALLQNAGAERRRAVDTLQTGGYVDPVTRVLASIVQDSDETWLRIRALFSLGFLKHPSLLVQQTLVDACVAAHERLVANPNPSTMNELHTALFAVGDCFGTSPDVAGEVRGLLEPLLRELVKEEAHNEEHALIARAAGYLLTVTAQPRAGATPDLSEELLTDLSHHPDSRTAQLSTWALGFRFADGRIRPLFHGA</sequence>
<name>A0ABU0ZGZ1_9ACTN</name>
<dbReference type="EMBL" id="JAVHUY010000015">
    <property type="protein sequence ID" value="MDQ7906328.1"/>
    <property type="molecule type" value="Genomic_DNA"/>
</dbReference>
<dbReference type="SUPFAM" id="SSF48371">
    <property type="entry name" value="ARM repeat"/>
    <property type="match status" value="1"/>
</dbReference>
<reference evidence="1 2" key="1">
    <citation type="submission" date="2023-08" db="EMBL/GenBank/DDBJ databases">
        <title>Phytohabitans sansha sp. nov., isolated from marine sediment.</title>
        <authorList>
            <person name="Zhao Y."/>
            <person name="Yi K."/>
        </authorList>
    </citation>
    <scope>NUCLEOTIDE SEQUENCE [LARGE SCALE GENOMIC DNA]</scope>
    <source>
        <strain evidence="1 2">ZYX-F-186</strain>
    </source>
</reference>
<comment type="caution">
    <text evidence="1">The sequence shown here is derived from an EMBL/GenBank/DDBJ whole genome shotgun (WGS) entry which is preliminary data.</text>
</comment>
<proteinExistence type="predicted"/>
<dbReference type="InterPro" id="IPR016024">
    <property type="entry name" value="ARM-type_fold"/>
</dbReference>
<accession>A0ABU0ZGZ1</accession>
<evidence type="ECO:0008006" key="3">
    <source>
        <dbReference type="Google" id="ProtNLM"/>
    </source>
</evidence>
<protein>
    <recommendedName>
        <fullName evidence="3">HEAT repeat-containing protein</fullName>
    </recommendedName>
</protein>
<dbReference type="RefSeq" id="WP_308713599.1">
    <property type="nucleotide sequence ID" value="NZ_JAVHUY010000015.1"/>
</dbReference>
<keyword evidence="2" id="KW-1185">Reference proteome</keyword>
<organism evidence="1 2">
    <name type="scientific">Phytohabitans maris</name>
    <dbReference type="NCBI Taxonomy" id="3071409"/>
    <lineage>
        <taxon>Bacteria</taxon>
        <taxon>Bacillati</taxon>
        <taxon>Actinomycetota</taxon>
        <taxon>Actinomycetes</taxon>
        <taxon>Micromonosporales</taxon>
        <taxon>Micromonosporaceae</taxon>
    </lineage>
</organism>